<dbReference type="PANTHER" id="PTHR43031">
    <property type="entry name" value="FAD-DEPENDENT OXIDOREDUCTASE"/>
    <property type="match status" value="1"/>
</dbReference>
<organism evidence="2 3">
    <name type="scientific">Anoxybacillus suryakundensis</name>
    <dbReference type="NCBI Taxonomy" id="1325335"/>
    <lineage>
        <taxon>Bacteria</taxon>
        <taxon>Bacillati</taxon>
        <taxon>Bacillota</taxon>
        <taxon>Bacilli</taxon>
        <taxon>Bacillales</taxon>
        <taxon>Anoxybacillaceae</taxon>
        <taxon>Anoxybacillus</taxon>
    </lineage>
</organism>
<reference evidence="3" key="1">
    <citation type="submission" date="2015-08" db="EMBL/GenBank/DDBJ databases">
        <authorList>
            <person name="Varghese N."/>
        </authorList>
    </citation>
    <scope>NUCLEOTIDE SEQUENCE [LARGE SCALE GENOMIC DNA]</scope>
    <source>
        <strain evidence="3">DSM 27374</strain>
    </source>
</reference>
<keyword evidence="3" id="KW-1185">Reference proteome</keyword>
<sequence length="99" mass="11312">MKQILPQEVEQQLKEGRALSIIDVREYEEVAQGKIPGARHIPLGQLLERMNEIDKNEEHILVCRSGNRSGMACQLLESYGYRVVNMTGGMLEWTGEIER</sequence>
<feature type="domain" description="Rhodanese" evidence="1">
    <location>
        <begin position="15"/>
        <end position="98"/>
    </location>
</feature>
<dbReference type="InterPro" id="IPR036873">
    <property type="entry name" value="Rhodanese-like_dom_sf"/>
</dbReference>
<dbReference type="SUPFAM" id="SSF52821">
    <property type="entry name" value="Rhodanese/Cell cycle control phosphatase"/>
    <property type="match status" value="1"/>
</dbReference>
<evidence type="ECO:0000259" key="1">
    <source>
        <dbReference type="PROSITE" id="PS50206"/>
    </source>
</evidence>
<dbReference type="Pfam" id="PF00581">
    <property type="entry name" value="Rhodanese"/>
    <property type="match status" value="1"/>
</dbReference>
<gene>
    <name evidence="2" type="ORF">Ga0061060_1036</name>
</gene>
<accession>A0A0K6GKL6</accession>
<dbReference type="CDD" id="cd00158">
    <property type="entry name" value="RHOD"/>
    <property type="match status" value="1"/>
</dbReference>
<protein>
    <submittedName>
        <fullName evidence="2">Rhodanese-related sulfurtransferase</fullName>
    </submittedName>
</protein>
<dbReference type="STRING" id="1325335.GCA_001418025_00493"/>
<evidence type="ECO:0000313" key="3">
    <source>
        <dbReference type="Proteomes" id="UP000182738"/>
    </source>
</evidence>
<dbReference type="RefSeq" id="WP_055440403.1">
    <property type="nucleotide sequence ID" value="NZ_BAABDZ010000029.1"/>
</dbReference>
<dbReference type="AlphaFoldDB" id="A0A0K6GKL6"/>
<evidence type="ECO:0000313" key="2">
    <source>
        <dbReference type="EMBL" id="CUA79187.1"/>
    </source>
</evidence>
<dbReference type="InterPro" id="IPR001763">
    <property type="entry name" value="Rhodanese-like_dom"/>
</dbReference>
<dbReference type="Gene3D" id="3.40.250.10">
    <property type="entry name" value="Rhodanese-like domain"/>
    <property type="match status" value="1"/>
</dbReference>
<dbReference type="EMBL" id="CYGZ01000003">
    <property type="protein sequence ID" value="CUA79187.1"/>
    <property type="molecule type" value="Genomic_DNA"/>
</dbReference>
<keyword evidence="2" id="KW-0808">Transferase</keyword>
<proteinExistence type="predicted"/>
<dbReference type="Proteomes" id="UP000182738">
    <property type="component" value="Unassembled WGS sequence"/>
</dbReference>
<dbReference type="InterPro" id="IPR050229">
    <property type="entry name" value="GlpE_sulfurtransferase"/>
</dbReference>
<dbReference type="GO" id="GO:0016740">
    <property type="term" value="F:transferase activity"/>
    <property type="evidence" value="ECO:0007669"/>
    <property type="project" value="UniProtKB-KW"/>
</dbReference>
<dbReference type="OrthoDB" id="9800872at2"/>
<dbReference type="PANTHER" id="PTHR43031:SF17">
    <property type="entry name" value="SULFURTRANSFERASE YTWF-RELATED"/>
    <property type="match status" value="1"/>
</dbReference>
<dbReference type="SMART" id="SM00450">
    <property type="entry name" value="RHOD"/>
    <property type="match status" value="1"/>
</dbReference>
<dbReference type="PROSITE" id="PS50206">
    <property type="entry name" value="RHODANESE_3"/>
    <property type="match status" value="1"/>
</dbReference>
<name>A0A0K6GKL6_9BACL</name>